<dbReference type="GO" id="GO:0004518">
    <property type="term" value="F:nuclease activity"/>
    <property type="evidence" value="ECO:0007669"/>
    <property type="project" value="InterPro"/>
</dbReference>
<evidence type="ECO:0000313" key="2">
    <source>
        <dbReference type="Proteomes" id="UP000560081"/>
    </source>
</evidence>
<proteinExistence type="predicted"/>
<accession>A0A4Y8X077</accession>
<dbReference type="InterPro" id="IPR003729">
    <property type="entry name" value="Bi_nuclease_dom"/>
</dbReference>
<sequence>MTEANGHGSPADIPLTVLGVRVELPAQQHVVLLLDPPGDTVVPLWVGAPEAAAAALALEGVPSPRPLTHALLLETVAALGGRLEAVRLTAVVEGVVHASLELRGGARVDARASDAVVLALRAQAPVLCAPEVLAEAGLPARGGDGDPEEDEEAALHDFRAFLDDVAPEDFA</sequence>
<reference evidence="1 2" key="1">
    <citation type="submission" date="2020-08" db="EMBL/GenBank/DDBJ databases">
        <title>Sequencing the genomes of 1000 actinobacteria strains.</title>
        <authorList>
            <person name="Klenk H.-P."/>
        </authorList>
    </citation>
    <scope>NUCLEOTIDE SEQUENCE [LARGE SCALE GENOMIC DNA]</scope>
    <source>
        <strain evidence="1 2">DSM 19079</strain>
    </source>
</reference>
<dbReference type="InterPro" id="IPR036104">
    <property type="entry name" value="BFN_sf"/>
</dbReference>
<dbReference type="PROSITE" id="PS51658">
    <property type="entry name" value="BFN"/>
    <property type="match status" value="1"/>
</dbReference>
<comment type="caution">
    <text evidence="1">The sequence shown here is derived from an EMBL/GenBank/DDBJ whole genome shotgun (WGS) entry which is preliminary data.</text>
</comment>
<dbReference type="EMBL" id="JACHMC010000001">
    <property type="protein sequence ID" value="MBB4882457.1"/>
    <property type="molecule type" value="Genomic_DNA"/>
</dbReference>
<dbReference type="Gene3D" id="3.10.690.10">
    <property type="entry name" value="Bifunctional nuclease domain"/>
    <property type="match status" value="1"/>
</dbReference>
<gene>
    <name evidence="1" type="ORF">BJ976_000808</name>
</gene>
<dbReference type="RefSeq" id="WP_135030367.1">
    <property type="nucleotide sequence ID" value="NZ_BMLA01000001.1"/>
</dbReference>
<dbReference type="AlphaFoldDB" id="A0A4Y8X077"/>
<evidence type="ECO:0000313" key="1">
    <source>
        <dbReference type="EMBL" id="MBB4882457.1"/>
    </source>
</evidence>
<name>A0A4Y8X077_9MICC</name>
<dbReference type="SUPFAM" id="SSF103256">
    <property type="entry name" value="Hypothetical protein TM0160"/>
    <property type="match status" value="1"/>
</dbReference>
<organism evidence="1 2">
    <name type="scientific">Micrococcus flavus</name>
    <dbReference type="NCBI Taxonomy" id="384602"/>
    <lineage>
        <taxon>Bacteria</taxon>
        <taxon>Bacillati</taxon>
        <taxon>Actinomycetota</taxon>
        <taxon>Actinomycetes</taxon>
        <taxon>Micrococcales</taxon>
        <taxon>Micrococcaceae</taxon>
        <taxon>Micrococcus</taxon>
    </lineage>
</organism>
<dbReference type="Pfam" id="PF02577">
    <property type="entry name" value="BFN_dom"/>
    <property type="match status" value="1"/>
</dbReference>
<dbReference type="OrthoDB" id="9788698at2"/>
<protein>
    <submittedName>
        <fullName evidence="1">Bifunctional DNase/RNase</fullName>
    </submittedName>
</protein>
<dbReference type="Proteomes" id="UP000560081">
    <property type="component" value="Unassembled WGS sequence"/>
</dbReference>
<keyword evidence="2" id="KW-1185">Reference proteome</keyword>